<name>A0A5R9EH24_9LACT</name>
<proteinExistence type="predicted"/>
<dbReference type="InterPro" id="IPR013610">
    <property type="entry name" value="ArdC_N"/>
</dbReference>
<evidence type="ECO:0000259" key="2">
    <source>
        <dbReference type="Pfam" id="PF08401"/>
    </source>
</evidence>
<gene>
    <name evidence="3" type="ORF">FEZ33_00445</name>
</gene>
<evidence type="ECO:0000313" key="4">
    <source>
        <dbReference type="Proteomes" id="UP000306420"/>
    </source>
</evidence>
<reference evidence="3 4" key="1">
    <citation type="submission" date="2019-05" db="EMBL/GenBank/DDBJ databases">
        <title>The metagenome of a microbial culture collection derived from dairy environment covers the genomic content of the human microbiome.</title>
        <authorList>
            <person name="Roder T."/>
            <person name="Wuthrich D."/>
            <person name="Sattari Z."/>
            <person name="Von Ah U."/>
            <person name="Bar C."/>
            <person name="Ronchi F."/>
            <person name="Macpherson A.J."/>
            <person name="Ganal-Vonarburg S.C."/>
            <person name="Bruggmann R."/>
            <person name="Vergeres G."/>
        </authorList>
    </citation>
    <scope>NUCLEOTIDE SEQUENCE [LARGE SCALE GENOMIC DNA]</scope>
    <source>
        <strain evidence="3 4">FAM 24227</strain>
    </source>
</reference>
<dbReference type="Gene3D" id="1.10.10.2910">
    <property type="match status" value="1"/>
</dbReference>
<feature type="domain" description="N-terminal" evidence="2">
    <location>
        <begin position="15"/>
        <end position="127"/>
    </location>
</feature>
<dbReference type="GO" id="GO:0003697">
    <property type="term" value="F:single-stranded DNA binding"/>
    <property type="evidence" value="ECO:0007669"/>
    <property type="project" value="InterPro"/>
</dbReference>
<accession>A0A5R9EH24</accession>
<dbReference type="EMBL" id="VBSP01000001">
    <property type="protein sequence ID" value="TLQ49490.1"/>
    <property type="molecule type" value="Genomic_DNA"/>
</dbReference>
<dbReference type="OrthoDB" id="9803716at2"/>
<dbReference type="Pfam" id="PF08401">
    <property type="entry name" value="ArdcN"/>
    <property type="match status" value="1"/>
</dbReference>
<sequence length="339" mass="39492">MTYNKKSLDEKKEELKQITEMIRDKVKQYYEKPENIVDFVTFSRKFYHYSFNNRQLIQSQMPASGFVASYTDWKKKGYSVNKGEKGLKIFQPVTKQVFQRSNKNWYSIYEATKHEKKMIKDKKIPLKNEYAGSKIGHVFDISQTNVPIKDYPTIIKRLVISDTDRTYQKYIDGAKEYAKNKTVKVTDEKVEGIANGFYSPSTHSITMSNQLDSQNYFSTLIHELAHSQLHQKKTTLTTEEKEVQAETTASVVLQFYGIEATEGSLSYIKDYGSKLTEEKQYDLMKDTIETAVDITQGIDDYLISLKKNKEIDTEKRNSEKLSDFKNEKDSKTAQYQPER</sequence>
<organism evidence="3 4">
    <name type="scientific">Ruoffia tabacinasalis</name>
    <dbReference type="NCBI Taxonomy" id="87458"/>
    <lineage>
        <taxon>Bacteria</taxon>
        <taxon>Bacillati</taxon>
        <taxon>Bacillota</taxon>
        <taxon>Bacilli</taxon>
        <taxon>Lactobacillales</taxon>
        <taxon>Aerococcaceae</taxon>
        <taxon>Ruoffia</taxon>
    </lineage>
</organism>
<evidence type="ECO:0000256" key="1">
    <source>
        <dbReference type="SAM" id="MobiDB-lite"/>
    </source>
</evidence>
<feature type="region of interest" description="Disordered" evidence="1">
    <location>
        <begin position="312"/>
        <end position="339"/>
    </location>
</feature>
<dbReference type="RefSeq" id="WP_138403412.1">
    <property type="nucleotide sequence ID" value="NZ_VBSP01000001.1"/>
</dbReference>
<dbReference type="Proteomes" id="UP000306420">
    <property type="component" value="Unassembled WGS sequence"/>
</dbReference>
<comment type="caution">
    <text evidence="3">The sequence shown here is derived from an EMBL/GenBank/DDBJ whole genome shotgun (WGS) entry which is preliminary data.</text>
</comment>
<dbReference type="AlphaFoldDB" id="A0A5R9EH24"/>
<evidence type="ECO:0000313" key="3">
    <source>
        <dbReference type="EMBL" id="TLQ49490.1"/>
    </source>
</evidence>
<protein>
    <recommendedName>
        <fullName evidence="2">N-terminal domain-containing protein</fullName>
    </recommendedName>
</protein>